<accession>A0A5C7I9I1</accession>
<protein>
    <submittedName>
        <fullName evidence="1">Uncharacterized protein</fullName>
    </submittedName>
</protein>
<dbReference type="EMBL" id="VAHF01000003">
    <property type="protein sequence ID" value="TXG65399.1"/>
    <property type="molecule type" value="Genomic_DNA"/>
</dbReference>
<dbReference type="OrthoDB" id="1714872at2759"/>
<sequence>MDNNNYCHYEYESTHGYTQDTYIPPYGYTPTDGTSSFNPTPPFTTNELPPTQEDIIPVPDFAYSPNPQNNQKFSQMASRYVNNLDKRIGFAFSLLIINQFLKIIGLRAYSTNKFIDVGQPTPASHPQLMKEGEITPGIGAEEYISRRKRLLELLPEISVTILAAAPVKMMTDVPYTIDKMLITCILLADVNQKGPVAALRE</sequence>
<name>A0A5C7I9I1_9ROSI</name>
<gene>
    <name evidence="1" type="ORF">EZV62_006674</name>
</gene>
<comment type="caution">
    <text evidence="1">The sequence shown here is derived from an EMBL/GenBank/DDBJ whole genome shotgun (WGS) entry which is preliminary data.</text>
</comment>
<reference evidence="2" key="1">
    <citation type="journal article" date="2019" name="Gigascience">
        <title>De novo genome assembly of the endangered Acer yangbiense, a plant species with extremely small populations endemic to Yunnan Province, China.</title>
        <authorList>
            <person name="Yang J."/>
            <person name="Wariss H.M."/>
            <person name="Tao L."/>
            <person name="Zhang R."/>
            <person name="Yun Q."/>
            <person name="Hollingsworth P."/>
            <person name="Dao Z."/>
            <person name="Luo G."/>
            <person name="Guo H."/>
            <person name="Ma Y."/>
            <person name="Sun W."/>
        </authorList>
    </citation>
    <scope>NUCLEOTIDE SEQUENCE [LARGE SCALE GENOMIC DNA]</scope>
    <source>
        <strain evidence="2">cv. Malutang</strain>
    </source>
</reference>
<organism evidence="1 2">
    <name type="scientific">Acer yangbiense</name>
    <dbReference type="NCBI Taxonomy" id="1000413"/>
    <lineage>
        <taxon>Eukaryota</taxon>
        <taxon>Viridiplantae</taxon>
        <taxon>Streptophyta</taxon>
        <taxon>Embryophyta</taxon>
        <taxon>Tracheophyta</taxon>
        <taxon>Spermatophyta</taxon>
        <taxon>Magnoliopsida</taxon>
        <taxon>eudicotyledons</taxon>
        <taxon>Gunneridae</taxon>
        <taxon>Pentapetalae</taxon>
        <taxon>rosids</taxon>
        <taxon>malvids</taxon>
        <taxon>Sapindales</taxon>
        <taxon>Sapindaceae</taxon>
        <taxon>Hippocastanoideae</taxon>
        <taxon>Acereae</taxon>
        <taxon>Acer</taxon>
    </lineage>
</organism>
<evidence type="ECO:0000313" key="2">
    <source>
        <dbReference type="Proteomes" id="UP000323000"/>
    </source>
</evidence>
<dbReference type="Gene3D" id="3.40.350.10">
    <property type="entry name" value="Creatinase/prolidase N-terminal domain"/>
    <property type="match status" value="1"/>
</dbReference>
<proteinExistence type="predicted"/>
<evidence type="ECO:0000313" key="1">
    <source>
        <dbReference type="EMBL" id="TXG65399.1"/>
    </source>
</evidence>
<dbReference type="Proteomes" id="UP000323000">
    <property type="component" value="Chromosome 3"/>
</dbReference>
<dbReference type="AlphaFoldDB" id="A0A5C7I9I1"/>
<keyword evidence="2" id="KW-1185">Reference proteome</keyword>
<dbReference type="InterPro" id="IPR029149">
    <property type="entry name" value="Creatin/AminoP/Spt16_N"/>
</dbReference>